<evidence type="ECO:0000313" key="1">
    <source>
        <dbReference type="EMBL" id="GJE93623.1"/>
    </source>
</evidence>
<gene>
    <name evidence="1" type="ORF">PsYK624_097830</name>
</gene>
<protein>
    <submittedName>
        <fullName evidence="1">Uncharacterized protein</fullName>
    </submittedName>
</protein>
<dbReference type="AlphaFoldDB" id="A0A9P3GEW8"/>
<comment type="caution">
    <text evidence="1">The sequence shown here is derived from an EMBL/GenBank/DDBJ whole genome shotgun (WGS) entry which is preliminary data.</text>
</comment>
<reference evidence="1 2" key="1">
    <citation type="submission" date="2021-08" db="EMBL/GenBank/DDBJ databases">
        <title>Draft Genome Sequence of Phanerochaete sordida strain YK-624.</title>
        <authorList>
            <person name="Mori T."/>
            <person name="Dohra H."/>
            <person name="Suzuki T."/>
            <person name="Kawagishi H."/>
            <person name="Hirai H."/>
        </authorList>
    </citation>
    <scope>NUCLEOTIDE SEQUENCE [LARGE SCALE GENOMIC DNA]</scope>
    <source>
        <strain evidence="1 2">YK-624</strain>
    </source>
</reference>
<dbReference type="EMBL" id="BPQB01000033">
    <property type="protein sequence ID" value="GJE93623.1"/>
    <property type="molecule type" value="Genomic_DNA"/>
</dbReference>
<organism evidence="1 2">
    <name type="scientific">Phanerochaete sordida</name>
    <dbReference type="NCBI Taxonomy" id="48140"/>
    <lineage>
        <taxon>Eukaryota</taxon>
        <taxon>Fungi</taxon>
        <taxon>Dikarya</taxon>
        <taxon>Basidiomycota</taxon>
        <taxon>Agaricomycotina</taxon>
        <taxon>Agaricomycetes</taxon>
        <taxon>Polyporales</taxon>
        <taxon>Phanerochaetaceae</taxon>
        <taxon>Phanerochaete</taxon>
    </lineage>
</organism>
<accession>A0A9P3GEW8</accession>
<name>A0A9P3GEW8_9APHY</name>
<proteinExistence type="predicted"/>
<dbReference type="Proteomes" id="UP000703269">
    <property type="component" value="Unassembled WGS sequence"/>
</dbReference>
<sequence length="227" mass="24125">MGTPAGKTEPTGHPAPTADARAAFFAQLRAEPVAVRAAFRAYLRTERARLEALIKQNNRDLRVNKAAMRKSKAKLARLETALAASNLALYILDAQAAMLYARRAVLRNGGKENPTDVVVQIPKWHAPGAPGTEPAQKRLHAADPDALQELCHIVIDTLTIDACAPNADAAKAPSAFTFTLRGMTAHPELLAAKPDAAAFAEGIYQCLVRPGGPLEGLRAEHSGVVGT</sequence>
<keyword evidence="2" id="KW-1185">Reference proteome</keyword>
<evidence type="ECO:0000313" key="2">
    <source>
        <dbReference type="Proteomes" id="UP000703269"/>
    </source>
</evidence>